<evidence type="ECO:0000313" key="2">
    <source>
        <dbReference type="WBParaSite" id="RSKR_0000193966.1"/>
    </source>
</evidence>
<dbReference type="Proteomes" id="UP000095286">
    <property type="component" value="Unplaced"/>
</dbReference>
<dbReference type="WBParaSite" id="RSKR_0000193966.1">
    <property type="protein sequence ID" value="RSKR_0000193966.1"/>
    <property type="gene ID" value="RSKR_0000193966"/>
</dbReference>
<evidence type="ECO:0000313" key="1">
    <source>
        <dbReference type="Proteomes" id="UP000095286"/>
    </source>
</evidence>
<accession>A0AC35TLE3</accession>
<reference evidence="2" key="1">
    <citation type="submission" date="2016-11" db="UniProtKB">
        <authorList>
            <consortium name="WormBaseParasite"/>
        </authorList>
    </citation>
    <scope>IDENTIFICATION</scope>
    <source>
        <strain evidence="2">KR3021</strain>
    </source>
</reference>
<proteinExistence type="predicted"/>
<name>A0AC35TLE3_9BILA</name>
<organism evidence="1 2">
    <name type="scientific">Rhabditophanes sp. KR3021</name>
    <dbReference type="NCBI Taxonomy" id="114890"/>
    <lineage>
        <taxon>Eukaryota</taxon>
        <taxon>Metazoa</taxon>
        <taxon>Ecdysozoa</taxon>
        <taxon>Nematoda</taxon>
        <taxon>Chromadorea</taxon>
        <taxon>Rhabditida</taxon>
        <taxon>Tylenchina</taxon>
        <taxon>Panagrolaimomorpha</taxon>
        <taxon>Strongyloidoidea</taxon>
        <taxon>Alloionematidae</taxon>
        <taxon>Rhabditophanes</taxon>
    </lineage>
</organism>
<sequence length="257" mass="29478">MFGLYSEIFNIFQGINIFSMYFFGFDKVLSYIYELISICGGMGFTVLSLLLLVERSNAYKEAKSYDKSGFDSRYIIYSIICLIFASLTALNLSAQFVHYAFSLLAWSGSTLISTIGLMILYVKNEKSLRKERALKRNINKRYQLRENRESVRILVFMNIPLAITSLGAFVILFFIRGNIFNSSLTSSIVFITVSIFEVIYPLVMILKLKSTKKAIRAIIKRDNHVVSDRRSNGGVDRQVRIRNDTESYFEQAANAWN</sequence>
<protein>
    <submittedName>
        <fullName evidence="2">G_PROTEIN_RECEP_F1_2 domain-containing protein</fullName>
    </submittedName>
</protein>